<protein>
    <recommendedName>
        <fullName evidence="2">Metallo-beta-lactamase domain-containing protein</fullName>
    </recommendedName>
</protein>
<evidence type="ECO:0000259" key="2">
    <source>
        <dbReference type="Pfam" id="PF12706"/>
    </source>
</evidence>
<organism evidence="3 4">
    <name type="scientific">Odoribacter laneus YIT 12061</name>
    <dbReference type="NCBI Taxonomy" id="742817"/>
    <lineage>
        <taxon>Bacteria</taxon>
        <taxon>Pseudomonadati</taxon>
        <taxon>Bacteroidota</taxon>
        <taxon>Bacteroidia</taxon>
        <taxon>Bacteroidales</taxon>
        <taxon>Odoribacteraceae</taxon>
        <taxon>Odoribacter</taxon>
    </lineage>
</organism>
<dbReference type="Pfam" id="PF12706">
    <property type="entry name" value="Lactamase_B_2"/>
    <property type="match status" value="1"/>
</dbReference>
<dbReference type="AlphaFoldDB" id="H1DJA9"/>
<sequence length="361" mass="41844">MKFITKIRWRMMIGIVAGIVMIVGMAGFAFMRQPSFGRLPQGERLERIKRSPQYRDGEFRNVHPTELMTSGKGRLQTMWEFLFSKPDGLVPDEPVPAIKTDLRRLLRDRELMVWFGHSSYLLQLSGKRILVDPVFCIASPVSFINKPFKGTNIYTPEDMPDIDYLVITHDHWDHLDYRTVTRLRDRIRKIICPLGVGEHFEYWGFDKENMVELDWKETALLDEGFIIHALPARHFSGRGLTSNRTLWASFLIETPSKTVYMGGDSGYDTHFAEIGEQFPNIDLAILENGQYNENWRYIHTLPQYLGQIAKDLKAKQIVTVHHSKYALAKHPWDEPLKNELEAAKKDSFNLIVPIIGQVIER</sequence>
<dbReference type="GeneID" id="98069539"/>
<dbReference type="GO" id="GO:0005737">
    <property type="term" value="C:cytoplasm"/>
    <property type="evidence" value="ECO:0007669"/>
    <property type="project" value="TreeGrafter"/>
</dbReference>
<dbReference type="Gene3D" id="3.60.15.10">
    <property type="entry name" value="Ribonuclease Z/Hydroxyacylglutathione hydrolase-like"/>
    <property type="match status" value="1"/>
</dbReference>
<keyword evidence="1" id="KW-1133">Transmembrane helix</keyword>
<evidence type="ECO:0000313" key="4">
    <source>
        <dbReference type="Proteomes" id="UP000004892"/>
    </source>
</evidence>
<name>H1DJA9_9BACT</name>
<reference evidence="3 4" key="1">
    <citation type="submission" date="2012-01" db="EMBL/GenBank/DDBJ databases">
        <title>The Genome Sequence of Odoribacter laneus YIT 12061.</title>
        <authorList>
            <consortium name="The Broad Institute Genome Sequencing Platform"/>
            <person name="Earl A."/>
            <person name="Ward D."/>
            <person name="Feldgarden M."/>
            <person name="Gevers D."/>
            <person name="Morotomi M."/>
            <person name="Young S.K."/>
            <person name="Zeng Q."/>
            <person name="Gargeya S."/>
            <person name="Fitzgerald M."/>
            <person name="Haas B."/>
            <person name="Abouelleil A."/>
            <person name="Alvarado L."/>
            <person name="Arachchi H.M."/>
            <person name="Berlin A."/>
            <person name="Chapman S.B."/>
            <person name="Gearin G."/>
            <person name="Goldberg J."/>
            <person name="Griggs A."/>
            <person name="Gujja S."/>
            <person name="Hansen M."/>
            <person name="Heiman D."/>
            <person name="Howarth C."/>
            <person name="Larimer J."/>
            <person name="Lui A."/>
            <person name="MacDonald P.J.P."/>
            <person name="McCowen C."/>
            <person name="Montmayeur A."/>
            <person name="Murphy C."/>
            <person name="Neiman D."/>
            <person name="Pearson M."/>
            <person name="Priest M."/>
            <person name="Roberts A."/>
            <person name="Saif S."/>
            <person name="Shea T."/>
            <person name="Sisk P."/>
            <person name="Stolte C."/>
            <person name="Sykes S."/>
            <person name="Wortman J."/>
            <person name="Nusbaum C."/>
            <person name="Birren B."/>
        </authorList>
    </citation>
    <scope>NUCLEOTIDE SEQUENCE [LARGE SCALE GENOMIC DNA]</scope>
    <source>
        <strain evidence="3 4">YIT 12061</strain>
    </source>
</reference>
<keyword evidence="1" id="KW-0472">Membrane</keyword>
<dbReference type="InterPro" id="IPR024884">
    <property type="entry name" value="NAPE-PLD"/>
</dbReference>
<evidence type="ECO:0000313" key="3">
    <source>
        <dbReference type="EMBL" id="EHP46364.1"/>
    </source>
</evidence>
<dbReference type="PIRSF" id="PIRSF038896">
    <property type="entry name" value="NAPE-PLD"/>
    <property type="match status" value="1"/>
</dbReference>
<dbReference type="GO" id="GO:0008270">
    <property type="term" value="F:zinc ion binding"/>
    <property type="evidence" value="ECO:0007669"/>
    <property type="project" value="InterPro"/>
</dbReference>
<dbReference type="GO" id="GO:0070290">
    <property type="term" value="F:N-acylphosphatidylethanolamine-specific phospholipase D activity"/>
    <property type="evidence" value="ECO:0007669"/>
    <property type="project" value="InterPro"/>
</dbReference>
<dbReference type="SUPFAM" id="SSF56281">
    <property type="entry name" value="Metallo-hydrolase/oxidoreductase"/>
    <property type="match status" value="1"/>
</dbReference>
<dbReference type="eggNOG" id="COG2220">
    <property type="taxonomic scope" value="Bacteria"/>
</dbReference>
<gene>
    <name evidence="3" type="ORF">HMPREF9449_01981</name>
</gene>
<accession>H1DJA9</accession>
<dbReference type="RefSeq" id="WP_009137128.1">
    <property type="nucleotide sequence ID" value="NZ_JH594596.1"/>
</dbReference>
<dbReference type="InterPro" id="IPR001279">
    <property type="entry name" value="Metallo-B-lactamas"/>
</dbReference>
<keyword evidence="4" id="KW-1185">Reference proteome</keyword>
<evidence type="ECO:0000256" key="1">
    <source>
        <dbReference type="SAM" id="Phobius"/>
    </source>
</evidence>
<dbReference type="HOGENOM" id="CLU_020884_0_2_10"/>
<proteinExistence type="predicted"/>
<comment type="caution">
    <text evidence="3">The sequence shown here is derived from an EMBL/GenBank/DDBJ whole genome shotgun (WGS) entry which is preliminary data.</text>
</comment>
<dbReference type="PATRIC" id="fig|742817.3.peg.2111"/>
<keyword evidence="1" id="KW-0812">Transmembrane</keyword>
<dbReference type="Proteomes" id="UP000004892">
    <property type="component" value="Unassembled WGS sequence"/>
</dbReference>
<dbReference type="InterPro" id="IPR036866">
    <property type="entry name" value="RibonucZ/Hydroxyglut_hydro"/>
</dbReference>
<dbReference type="EMBL" id="ADMC01000025">
    <property type="protein sequence ID" value="EHP46364.1"/>
    <property type="molecule type" value="Genomic_DNA"/>
</dbReference>
<dbReference type="PANTHER" id="PTHR15032">
    <property type="entry name" value="N-ACYL-PHOSPHATIDYLETHANOLAMINE-HYDROLYZING PHOSPHOLIPASE D"/>
    <property type="match status" value="1"/>
</dbReference>
<feature type="transmembrane region" description="Helical" evidence="1">
    <location>
        <begin position="12"/>
        <end position="31"/>
    </location>
</feature>
<dbReference type="PANTHER" id="PTHR15032:SF4">
    <property type="entry name" value="N-ACYL-PHOSPHATIDYLETHANOLAMINE-HYDROLYZING PHOSPHOLIPASE D"/>
    <property type="match status" value="1"/>
</dbReference>
<feature type="domain" description="Metallo-beta-lactamase" evidence="2">
    <location>
        <begin position="128"/>
        <end position="322"/>
    </location>
</feature>